<gene>
    <name evidence="3" type="ORF">B0T19DRAFT_406207</name>
</gene>
<protein>
    <recommendedName>
        <fullName evidence="2">SprT-like domain-containing protein</fullName>
    </recommendedName>
</protein>
<dbReference type="GO" id="GO:0006950">
    <property type="term" value="P:response to stress"/>
    <property type="evidence" value="ECO:0007669"/>
    <property type="project" value="UniProtKB-ARBA"/>
</dbReference>
<evidence type="ECO:0000256" key="1">
    <source>
        <dbReference type="SAM" id="MobiDB-lite"/>
    </source>
</evidence>
<sequence>MAHPAVGGDEYPPVLSYGGGHPFQVHKRRIPDFEDRHTTVVYKRPRFGDQVAFRPAEEPHGFPQHTHPHHQPHPHHLPYQHPHHSHASTHSHNTPEPAACAMERTASGLSIKSEPTELNNWTELLTDEKAAQRVRDHMTTFRRRNPDSKHERILRSIINPRGNPTKAEQYKLDNESLQSIFSAANEIFFNGRLSQRVMWDWSHTSSTQYDSDVIGTTALRPAPRNTKGFETLIVLSSPILQDERYSRRLLISTFLHELIHSYLFICCGFRARECGGHPPGFHTIAKLIDDWAGAESALYLSKIEADLERFRLGRGSDWHPDDEDGEDGRATDDVYPCLGITEHIGPGSQDEYFRSQSPDGNYSKNEAMEDDYFKNQPIENNFFKMRTTEDSYFRRHTVDDSYFTDEPLEDNYFKNQAKEDDYFRNHPIDDSFSRNGPAEDSYFNNSDRTEWRHRAIARPSYLGDRGRGRGRGHGDDDDDHLNSSPYVYVRSISRP</sequence>
<dbReference type="EMBL" id="JAUEPO010000001">
    <property type="protein sequence ID" value="KAK3335360.1"/>
    <property type="molecule type" value="Genomic_DNA"/>
</dbReference>
<reference evidence="3" key="2">
    <citation type="submission" date="2023-06" db="EMBL/GenBank/DDBJ databases">
        <authorList>
            <consortium name="Lawrence Berkeley National Laboratory"/>
            <person name="Haridas S."/>
            <person name="Hensen N."/>
            <person name="Bonometti L."/>
            <person name="Westerberg I."/>
            <person name="Brannstrom I.O."/>
            <person name="Guillou S."/>
            <person name="Cros-Aarteil S."/>
            <person name="Calhoun S."/>
            <person name="Kuo A."/>
            <person name="Mondo S."/>
            <person name="Pangilinan J."/>
            <person name="Riley R."/>
            <person name="Labutti K."/>
            <person name="Andreopoulos B."/>
            <person name="Lipzen A."/>
            <person name="Chen C."/>
            <person name="Yanf M."/>
            <person name="Daum C."/>
            <person name="Ng V."/>
            <person name="Clum A."/>
            <person name="Steindorff A."/>
            <person name="Ohm R."/>
            <person name="Martin F."/>
            <person name="Silar P."/>
            <person name="Natvig D."/>
            <person name="Lalanne C."/>
            <person name="Gautier V."/>
            <person name="Ament-Velasquez S.L."/>
            <person name="Kruys A."/>
            <person name="Hutchinson M.I."/>
            <person name="Powell A.J."/>
            <person name="Barry K."/>
            <person name="Miller A.N."/>
            <person name="Grigoriev I.V."/>
            <person name="Debuchy R."/>
            <person name="Gladieux P."/>
            <person name="Thoren M.H."/>
            <person name="Johannesson H."/>
        </authorList>
    </citation>
    <scope>NUCLEOTIDE SEQUENCE</scope>
    <source>
        <strain evidence="3">SMH4131-1</strain>
    </source>
</reference>
<reference evidence="3" key="1">
    <citation type="journal article" date="2023" name="Mol. Phylogenet. Evol.">
        <title>Genome-scale phylogeny and comparative genomics of the fungal order Sordariales.</title>
        <authorList>
            <person name="Hensen N."/>
            <person name="Bonometti L."/>
            <person name="Westerberg I."/>
            <person name="Brannstrom I.O."/>
            <person name="Guillou S."/>
            <person name="Cros-Aarteil S."/>
            <person name="Calhoun S."/>
            <person name="Haridas S."/>
            <person name="Kuo A."/>
            <person name="Mondo S."/>
            <person name="Pangilinan J."/>
            <person name="Riley R."/>
            <person name="LaButti K."/>
            <person name="Andreopoulos B."/>
            <person name="Lipzen A."/>
            <person name="Chen C."/>
            <person name="Yan M."/>
            <person name="Daum C."/>
            <person name="Ng V."/>
            <person name="Clum A."/>
            <person name="Steindorff A."/>
            <person name="Ohm R.A."/>
            <person name="Martin F."/>
            <person name="Silar P."/>
            <person name="Natvig D.O."/>
            <person name="Lalanne C."/>
            <person name="Gautier V."/>
            <person name="Ament-Velasquez S.L."/>
            <person name="Kruys A."/>
            <person name="Hutchinson M.I."/>
            <person name="Powell A.J."/>
            <person name="Barry K."/>
            <person name="Miller A.N."/>
            <person name="Grigoriev I.V."/>
            <person name="Debuchy R."/>
            <person name="Gladieux P."/>
            <person name="Hiltunen Thoren M."/>
            <person name="Johannesson H."/>
        </authorList>
    </citation>
    <scope>NUCLEOTIDE SEQUENCE</scope>
    <source>
        <strain evidence="3">SMH4131-1</strain>
    </source>
</reference>
<keyword evidence="4" id="KW-1185">Reference proteome</keyword>
<dbReference type="AlphaFoldDB" id="A0AAE0MKD6"/>
<proteinExistence type="predicted"/>
<feature type="region of interest" description="Disordered" evidence="1">
    <location>
        <begin position="56"/>
        <end position="96"/>
    </location>
</feature>
<name>A0AAE0MKD6_9PEZI</name>
<organism evidence="3 4">
    <name type="scientific">Cercophora scortea</name>
    <dbReference type="NCBI Taxonomy" id="314031"/>
    <lineage>
        <taxon>Eukaryota</taxon>
        <taxon>Fungi</taxon>
        <taxon>Dikarya</taxon>
        <taxon>Ascomycota</taxon>
        <taxon>Pezizomycotina</taxon>
        <taxon>Sordariomycetes</taxon>
        <taxon>Sordariomycetidae</taxon>
        <taxon>Sordariales</taxon>
        <taxon>Lasiosphaeriaceae</taxon>
        <taxon>Cercophora</taxon>
    </lineage>
</organism>
<feature type="compositionally biased region" description="Basic residues" evidence="1">
    <location>
        <begin position="66"/>
        <end position="89"/>
    </location>
</feature>
<feature type="region of interest" description="Disordered" evidence="1">
    <location>
        <begin position="424"/>
        <end position="495"/>
    </location>
</feature>
<accession>A0AAE0MKD6</accession>
<evidence type="ECO:0000313" key="3">
    <source>
        <dbReference type="EMBL" id="KAK3335360.1"/>
    </source>
</evidence>
<feature type="domain" description="SprT-like" evidence="2">
    <location>
        <begin position="177"/>
        <end position="293"/>
    </location>
</feature>
<evidence type="ECO:0000313" key="4">
    <source>
        <dbReference type="Proteomes" id="UP001286456"/>
    </source>
</evidence>
<dbReference type="Proteomes" id="UP001286456">
    <property type="component" value="Unassembled WGS sequence"/>
</dbReference>
<dbReference type="InterPro" id="IPR006640">
    <property type="entry name" value="SprT-like_domain"/>
</dbReference>
<comment type="caution">
    <text evidence="3">The sequence shown here is derived from an EMBL/GenBank/DDBJ whole genome shotgun (WGS) entry which is preliminary data.</text>
</comment>
<evidence type="ECO:0000259" key="2">
    <source>
        <dbReference type="Pfam" id="PF10263"/>
    </source>
</evidence>
<dbReference type="Pfam" id="PF10263">
    <property type="entry name" value="SprT-like"/>
    <property type="match status" value="1"/>
</dbReference>